<keyword evidence="2" id="KW-0833">Ubl conjugation pathway</keyword>
<dbReference type="Gene3D" id="3.80.10.10">
    <property type="entry name" value="Ribonuclease Inhibitor"/>
    <property type="match status" value="1"/>
</dbReference>
<dbReference type="InterPro" id="IPR001810">
    <property type="entry name" value="F-box_dom"/>
</dbReference>
<keyword evidence="7" id="KW-1185">Reference proteome</keyword>
<evidence type="ECO:0000256" key="1">
    <source>
        <dbReference type="ARBA" id="ARBA00003437"/>
    </source>
</evidence>
<dbReference type="InterPro" id="IPR032675">
    <property type="entry name" value="LRR_dom_sf"/>
</dbReference>
<comment type="function">
    <text evidence="1">Substrate-recognition component of the SCF (SKP1-CUL1-F-box protein)-type E3 ubiquitin ligase complex.</text>
</comment>
<evidence type="ECO:0000313" key="7">
    <source>
        <dbReference type="Proteomes" id="UP001230051"/>
    </source>
</evidence>
<comment type="subunit">
    <text evidence="3">Directly interacts with SKP1 and CUL1.</text>
</comment>
<dbReference type="SUPFAM" id="SSF81383">
    <property type="entry name" value="F-box domain"/>
    <property type="match status" value="1"/>
</dbReference>
<accession>A0AAD8CTV4</accession>
<feature type="domain" description="F-box" evidence="5">
    <location>
        <begin position="46"/>
        <end position="92"/>
    </location>
</feature>
<dbReference type="CDD" id="cd22108">
    <property type="entry name" value="F-box_FBXO39"/>
    <property type="match status" value="1"/>
</dbReference>
<organism evidence="6 7">
    <name type="scientific">Acipenser oxyrinchus oxyrinchus</name>
    <dbReference type="NCBI Taxonomy" id="40147"/>
    <lineage>
        <taxon>Eukaryota</taxon>
        <taxon>Metazoa</taxon>
        <taxon>Chordata</taxon>
        <taxon>Craniata</taxon>
        <taxon>Vertebrata</taxon>
        <taxon>Euteleostomi</taxon>
        <taxon>Actinopterygii</taxon>
        <taxon>Chondrostei</taxon>
        <taxon>Acipenseriformes</taxon>
        <taxon>Acipenseridae</taxon>
        <taxon>Acipenser</taxon>
    </lineage>
</organism>
<dbReference type="SMART" id="SM00256">
    <property type="entry name" value="FBOX"/>
    <property type="match status" value="1"/>
</dbReference>
<dbReference type="Proteomes" id="UP001230051">
    <property type="component" value="Unassembled WGS sequence"/>
</dbReference>
<dbReference type="GO" id="GO:0031398">
    <property type="term" value="P:positive regulation of protein ubiquitination"/>
    <property type="evidence" value="ECO:0007669"/>
    <property type="project" value="TreeGrafter"/>
</dbReference>
<evidence type="ECO:0000259" key="5">
    <source>
        <dbReference type="PROSITE" id="PS50181"/>
    </source>
</evidence>
<sequence length="476" mass="55472">MADFLPAVRKLLQLITRPFADLKRSKIRMDAAASTSTSDALDEPEDFTWAYLPDVCLRRVFRFLPDRDRARAALVCRHWNRIMYSPDLWRFRSFSFSGRYSKSRRSEFESAVWYAKKFGSYLENLEIKYTNPHNSLVSKRFQAAMRTFLAVLRKDNSRLRSFTISYLELDRAAWSQSVRNALLKSLCLFLRRESRHLEYLNFKGARVSLPQGCTLLSSVGHAERNSSISELNIEDFFCMPIAAHAHTLFSQTLARFQNLSKLSLNYACISDEILETLAASCASTLCTLNVKCHVHEPHSQVVWGFSWAKLASRSADLRVNFYFEGLMKSDRLSRILLPEIPVRSLSLTNCYFGDADWTVKPTLVELLPNYKASLQRLTLDFNNSHESIDNELLGLILLCSKLYYLKIWAFLEVRFIEALLQNRQENKCVFRTLKVRIYTQRYETNEEDSLLQQVQSQYRELIDNELNYFVIPYPMM</sequence>
<comment type="caution">
    <text evidence="6">The sequence shown here is derived from an EMBL/GenBank/DDBJ whole genome shotgun (WGS) entry which is preliminary data.</text>
</comment>
<evidence type="ECO:0000256" key="3">
    <source>
        <dbReference type="ARBA" id="ARBA00062469"/>
    </source>
</evidence>
<dbReference type="PANTHER" id="PTHR20933">
    <property type="entry name" value="F-BOX ONLY PROTEIN 33"/>
    <property type="match status" value="1"/>
</dbReference>
<dbReference type="FunFam" id="3.80.10.10:FF:000237">
    <property type="entry name" value="F-box only protein 39"/>
    <property type="match status" value="1"/>
</dbReference>
<dbReference type="AlphaFoldDB" id="A0AAD8CTV4"/>
<reference evidence="6" key="1">
    <citation type="submission" date="2022-02" db="EMBL/GenBank/DDBJ databases">
        <title>Atlantic sturgeon de novo genome assembly.</title>
        <authorList>
            <person name="Stock M."/>
            <person name="Klopp C."/>
            <person name="Guiguen Y."/>
            <person name="Cabau C."/>
            <person name="Parinello H."/>
            <person name="Santidrian Yebra-Pimentel E."/>
            <person name="Kuhl H."/>
            <person name="Dirks R.P."/>
            <person name="Guessner J."/>
            <person name="Wuertz S."/>
            <person name="Du K."/>
            <person name="Schartl M."/>
        </authorList>
    </citation>
    <scope>NUCLEOTIDE SEQUENCE</scope>
    <source>
        <strain evidence="6">STURGEONOMICS-FGT-2020</strain>
        <tissue evidence="6">Whole blood</tissue>
    </source>
</reference>
<dbReference type="PANTHER" id="PTHR20933:SF4">
    <property type="entry name" value="F-BOX INVOLVED IN POLYQ PATHOGENESIS, ISOFORM A"/>
    <property type="match status" value="1"/>
</dbReference>
<dbReference type="PROSITE" id="PS50181">
    <property type="entry name" value="FBOX"/>
    <property type="match status" value="1"/>
</dbReference>
<dbReference type="InterPro" id="IPR036047">
    <property type="entry name" value="F-box-like_dom_sf"/>
</dbReference>
<dbReference type="EMBL" id="JAGXEW010000026">
    <property type="protein sequence ID" value="KAK1157508.1"/>
    <property type="molecule type" value="Genomic_DNA"/>
</dbReference>
<dbReference type="Pfam" id="PF12937">
    <property type="entry name" value="F-box-like"/>
    <property type="match status" value="1"/>
</dbReference>
<proteinExistence type="predicted"/>
<gene>
    <name evidence="6" type="primary">Fbxo39</name>
    <name evidence="6" type="ORF">AOXY_G25209</name>
</gene>
<evidence type="ECO:0000256" key="4">
    <source>
        <dbReference type="ARBA" id="ARBA00068850"/>
    </source>
</evidence>
<dbReference type="SUPFAM" id="SSF52047">
    <property type="entry name" value="RNI-like"/>
    <property type="match status" value="1"/>
</dbReference>
<dbReference type="FunFam" id="1.20.1280.50:FF:000027">
    <property type="entry name" value="F-box only protein 39"/>
    <property type="match status" value="1"/>
</dbReference>
<evidence type="ECO:0000256" key="2">
    <source>
        <dbReference type="ARBA" id="ARBA00022786"/>
    </source>
</evidence>
<protein>
    <recommendedName>
        <fullName evidence="4">F-box only protein 39</fullName>
    </recommendedName>
</protein>
<name>A0AAD8CTV4_ACIOX</name>
<dbReference type="Gene3D" id="1.20.1280.50">
    <property type="match status" value="1"/>
</dbReference>
<evidence type="ECO:0000313" key="6">
    <source>
        <dbReference type="EMBL" id="KAK1157508.1"/>
    </source>
</evidence>